<dbReference type="RefSeq" id="WP_125442323.1">
    <property type="nucleotide sequence ID" value="NZ_RJOO01000002.1"/>
</dbReference>
<accession>A0AAE8KBW4</accession>
<dbReference type="InterPro" id="IPR035628">
    <property type="entry name" value="TcpC_C"/>
</dbReference>
<keyword evidence="1" id="KW-0812">Transmembrane</keyword>
<reference evidence="2 3" key="1">
    <citation type="submission" date="2018-11" db="EMBL/GenBank/DDBJ databases">
        <title>Species Designations Belie Phenotypic and Genotypic Heterogeneity in Oral Streptococci.</title>
        <authorList>
            <person name="Velsko I."/>
        </authorList>
    </citation>
    <scope>NUCLEOTIDE SEQUENCE [LARGE SCALE GENOMIC DNA]</scope>
    <source>
        <strain evidence="2 3">KLC02</strain>
    </source>
</reference>
<dbReference type="EMBL" id="RJOO01000002">
    <property type="protein sequence ID" value="RSJ23684.1"/>
    <property type="molecule type" value="Genomic_DNA"/>
</dbReference>
<proteinExistence type="predicted"/>
<sequence length="315" mass="35837">MKLNRLFSQLKRKNKNVKFPKAEKVNVQIKPRKISQKGANILLLSFILGIVGLASLTIVSNAFRSFRQEKPVIQTKGRDSRNLSNRVGLFMTDFLNSYFSDNSPESQSKLKAFYGSGVDIKNTKTTNLESKLTGAVLIEITDHLATYRVGYAVKVGEEWKNNVGVINIPYAVKDNKFYVSDLPYFTDEDSYVAKNAKSKVRLNVQADDSKYTKAKEYVEAFFKAYVSGDKTQMSPFSKDIRPVTGYVFKSVDYSYFIEDKNKKRLVNVVQVTFADGLGLTRQENFTLTLQVDQDETYRVGKLNHGILKKYEAELK</sequence>
<name>A0AAE8KBW4_STRIT</name>
<protein>
    <submittedName>
        <fullName evidence="2">Conjugative transposon protein TcpC</fullName>
    </submittedName>
</protein>
<dbReference type="Proteomes" id="UP000267137">
    <property type="component" value="Unassembled WGS sequence"/>
</dbReference>
<organism evidence="2 3">
    <name type="scientific">Streptococcus intermedius</name>
    <dbReference type="NCBI Taxonomy" id="1338"/>
    <lineage>
        <taxon>Bacteria</taxon>
        <taxon>Bacillati</taxon>
        <taxon>Bacillota</taxon>
        <taxon>Bacilli</taxon>
        <taxon>Lactobacillales</taxon>
        <taxon>Streptococcaceae</taxon>
        <taxon>Streptococcus</taxon>
        <taxon>Streptococcus anginosus group</taxon>
    </lineage>
</organism>
<keyword evidence="1" id="KW-1133">Transmembrane helix</keyword>
<gene>
    <name evidence="2" type="ORF">D8827_04035</name>
</gene>
<feature type="transmembrane region" description="Helical" evidence="1">
    <location>
        <begin position="41"/>
        <end position="63"/>
    </location>
</feature>
<dbReference type="CDD" id="cd16428">
    <property type="entry name" value="TcpC_C"/>
    <property type="match status" value="1"/>
</dbReference>
<evidence type="ECO:0000313" key="3">
    <source>
        <dbReference type="Proteomes" id="UP000267137"/>
    </source>
</evidence>
<evidence type="ECO:0000313" key="2">
    <source>
        <dbReference type="EMBL" id="RSJ23684.1"/>
    </source>
</evidence>
<dbReference type="InterPro" id="IPR024735">
    <property type="entry name" value="TcpC"/>
</dbReference>
<keyword evidence="1" id="KW-0472">Membrane</keyword>
<comment type="caution">
    <text evidence="2">The sequence shown here is derived from an EMBL/GenBank/DDBJ whole genome shotgun (WGS) entry which is preliminary data.</text>
</comment>
<dbReference type="AlphaFoldDB" id="A0AAE8KBW4"/>
<dbReference type="Pfam" id="PF12642">
    <property type="entry name" value="TpcC"/>
    <property type="match status" value="1"/>
</dbReference>
<dbReference type="CDD" id="cd16386">
    <property type="entry name" value="TcpC_N"/>
    <property type="match status" value="1"/>
</dbReference>
<evidence type="ECO:0000256" key="1">
    <source>
        <dbReference type="SAM" id="Phobius"/>
    </source>
</evidence>
<dbReference type="Gene3D" id="3.10.450.540">
    <property type="match status" value="2"/>
</dbReference>